<dbReference type="EMBL" id="LXQA010047000">
    <property type="protein sequence ID" value="MCI01758.1"/>
    <property type="molecule type" value="Genomic_DNA"/>
</dbReference>
<dbReference type="AlphaFoldDB" id="A0A392NPE0"/>
<keyword evidence="2" id="KW-1185">Reference proteome</keyword>
<sequence length="136" mass="15650">SNSVKSSCEEEEEANMVYIGQPPIEDKEKLRRKVRGHNAIYLSNNPSYDELREAFDALHEQAFKAFKKLTEKGRLISILELKVSGAQTIRCLKVVHGEVRNIQAKLDKALVPEVTFAIDPKPFDKPMNRPYKKYKF</sequence>
<accession>A0A392NPE0</accession>
<comment type="caution">
    <text evidence="1">The sequence shown here is derived from an EMBL/GenBank/DDBJ whole genome shotgun (WGS) entry which is preliminary data.</text>
</comment>
<evidence type="ECO:0000313" key="1">
    <source>
        <dbReference type="EMBL" id="MCI01758.1"/>
    </source>
</evidence>
<protein>
    <submittedName>
        <fullName evidence="1">Uncharacterized protein</fullName>
    </submittedName>
</protein>
<feature type="non-terminal residue" evidence="1">
    <location>
        <position position="1"/>
    </location>
</feature>
<reference evidence="1 2" key="1">
    <citation type="journal article" date="2018" name="Front. Plant Sci.">
        <title>Red Clover (Trifolium pratense) and Zigzag Clover (T. medium) - A Picture of Genomic Similarities and Differences.</title>
        <authorList>
            <person name="Dluhosova J."/>
            <person name="Istvanek J."/>
            <person name="Nedelnik J."/>
            <person name="Repkova J."/>
        </authorList>
    </citation>
    <scope>NUCLEOTIDE SEQUENCE [LARGE SCALE GENOMIC DNA]</scope>
    <source>
        <strain evidence="2">cv. 10/8</strain>
        <tissue evidence="1">Leaf</tissue>
    </source>
</reference>
<organism evidence="1 2">
    <name type="scientific">Trifolium medium</name>
    <dbReference type="NCBI Taxonomy" id="97028"/>
    <lineage>
        <taxon>Eukaryota</taxon>
        <taxon>Viridiplantae</taxon>
        <taxon>Streptophyta</taxon>
        <taxon>Embryophyta</taxon>
        <taxon>Tracheophyta</taxon>
        <taxon>Spermatophyta</taxon>
        <taxon>Magnoliopsida</taxon>
        <taxon>eudicotyledons</taxon>
        <taxon>Gunneridae</taxon>
        <taxon>Pentapetalae</taxon>
        <taxon>rosids</taxon>
        <taxon>fabids</taxon>
        <taxon>Fabales</taxon>
        <taxon>Fabaceae</taxon>
        <taxon>Papilionoideae</taxon>
        <taxon>50 kb inversion clade</taxon>
        <taxon>NPAAA clade</taxon>
        <taxon>Hologalegina</taxon>
        <taxon>IRL clade</taxon>
        <taxon>Trifolieae</taxon>
        <taxon>Trifolium</taxon>
    </lineage>
</organism>
<proteinExistence type="predicted"/>
<dbReference type="Proteomes" id="UP000265520">
    <property type="component" value="Unassembled WGS sequence"/>
</dbReference>
<name>A0A392NPE0_9FABA</name>
<evidence type="ECO:0000313" key="2">
    <source>
        <dbReference type="Proteomes" id="UP000265520"/>
    </source>
</evidence>